<dbReference type="Gene3D" id="3.40.366.10">
    <property type="entry name" value="Malonyl-Coenzyme A Acyl Carrier Protein, domain 2"/>
    <property type="match status" value="1"/>
</dbReference>
<evidence type="ECO:0000256" key="5">
    <source>
        <dbReference type="SAM" id="MobiDB-lite"/>
    </source>
</evidence>
<dbReference type="AlphaFoldDB" id="A0A375I461"/>
<dbReference type="InterPro" id="IPR001227">
    <property type="entry name" value="Ac_transferase_dom_sf"/>
</dbReference>
<proteinExistence type="predicted"/>
<dbReference type="InterPro" id="IPR049489">
    <property type="entry name" value="FabD-like_helical_ins"/>
</dbReference>
<dbReference type="GO" id="GO:0005829">
    <property type="term" value="C:cytosol"/>
    <property type="evidence" value="ECO:0007669"/>
    <property type="project" value="TreeGrafter"/>
</dbReference>
<dbReference type="Gene3D" id="3.20.20.70">
    <property type="entry name" value="Aldolase class I"/>
    <property type="match status" value="1"/>
</dbReference>
<dbReference type="Pfam" id="PF03060">
    <property type="entry name" value="NMO"/>
    <property type="match status" value="1"/>
</dbReference>
<sequence>MGTQQFLRHPDLVEVADRILGYSIRMLCEEDPRKELGNTAFTQPALFVVNHLMYLDYVESGAVPDFVAGHSLGEYNALVASGILDFESALRLVKQRGALMARVTDGGMLAVMGIDRDKIVAHLTEFDLTGIDVANYNTPVQTILSGRRVDLSCAAERFAEVEGCCCVPLNVSGPFHSRYMEDARKDFDRDLARVRFSDGHIEVISNCTARPYEGSRAAKLLSRQIVSPVNWVDSIRYLMARGVDEFIQVGPGNTINGLTKKIMQLCSPLAAEEMEVEDRSQRPADPNTTKPPTRGTRAWSSDNLGAAAFREQFGLRYACMAGGMYKGISSVAMAVAMAEAGMLGVYGAGGVDFAAVRDAVRELTRRVGKGHFAVNYIASPEMPDHENAFVDVLLQEDVDLVEASAFMSMTAPLVRYRATGMTKDSTGRPIIGHRVIAKLSHPEVARAFASAAPQRLVNQLVTEGSITQDQAELVASVPMADAITIEADSGGHTDGGAMAVLLPTIRRHVKDAEYESFGTKSMLIGAAGGIGTPEAMAAAFLLGADYVVTGSVNQCTVEADTSEAVKDLLSRVAVQDTKLAVSGDMFELGAQIQVVRKGTFFATRANKLYEIYRQYDSLDQVPAETIKQLEDKFFKRPLADVRAEVLTHKGSKNELSPRSEMAAVFKWYFMKSTSAALTGDREWRLDYQVQCGPAMGAFNNFIKGTPLEDWRKRRTSEIATMLLDRAAHTLNLFHP</sequence>
<evidence type="ECO:0000313" key="8">
    <source>
        <dbReference type="Proteomes" id="UP000265962"/>
    </source>
</evidence>
<dbReference type="NCBIfam" id="TIGR02814">
    <property type="entry name" value="pfaD_fam"/>
    <property type="match status" value="1"/>
</dbReference>
<accession>A0A375I461</accession>
<dbReference type="PANTHER" id="PTHR42681:SF1">
    <property type="entry name" value="MALONYL-COA-ACYL CARRIER PROTEIN TRANSACYLASE, MITOCHONDRIAL"/>
    <property type="match status" value="1"/>
</dbReference>
<dbReference type="SUPFAM" id="SSF52151">
    <property type="entry name" value="FabD/lysophospholipase-like"/>
    <property type="match status" value="1"/>
</dbReference>
<evidence type="ECO:0000259" key="6">
    <source>
        <dbReference type="SMART" id="SM00827"/>
    </source>
</evidence>
<evidence type="ECO:0000313" key="7">
    <source>
        <dbReference type="EMBL" id="SPF68541.1"/>
    </source>
</evidence>
<evidence type="ECO:0000256" key="3">
    <source>
        <dbReference type="ARBA" id="ARBA00023315"/>
    </source>
</evidence>
<feature type="domain" description="Malonyl-CoA:ACP transacylase (MAT)" evidence="6">
    <location>
        <begin position="1"/>
        <end position="273"/>
    </location>
</feature>
<keyword evidence="3 7" id="KW-0012">Acyltransferase</keyword>
<evidence type="ECO:0000256" key="2">
    <source>
        <dbReference type="ARBA" id="ARBA00022679"/>
    </source>
</evidence>
<dbReference type="InterPro" id="IPR016036">
    <property type="entry name" value="Malonyl_transacylase_ACP-bd"/>
</dbReference>
<keyword evidence="8" id="KW-1185">Reference proteome</keyword>
<dbReference type="Pfam" id="PF00698">
    <property type="entry name" value="Acyl_transf_1"/>
    <property type="match status" value="1"/>
</dbReference>
<dbReference type="InterPro" id="IPR016035">
    <property type="entry name" value="Acyl_Trfase/lysoPLipase"/>
</dbReference>
<dbReference type="SUPFAM" id="SSF55048">
    <property type="entry name" value="Probable ACP-binding domain of malonyl-CoA ACP transacylase"/>
    <property type="match status" value="1"/>
</dbReference>
<comment type="catalytic activity">
    <reaction evidence="4">
        <text>holo-[ACP] + malonyl-CoA = malonyl-[ACP] + CoA</text>
        <dbReference type="Rhea" id="RHEA:41792"/>
        <dbReference type="Rhea" id="RHEA-COMP:9623"/>
        <dbReference type="Rhea" id="RHEA-COMP:9685"/>
        <dbReference type="ChEBI" id="CHEBI:57287"/>
        <dbReference type="ChEBI" id="CHEBI:57384"/>
        <dbReference type="ChEBI" id="CHEBI:64479"/>
        <dbReference type="ChEBI" id="CHEBI:78449"/>
        <dbReference type="EC" id="2.3.1.39"/>
    </reaction>
</comment>
<dbReference type="GO" id="GO:0006633">
    <property type="term" value="P:fatty acid biosynthetic process"/>
    <property type="evidence" value="ECO:0007669"/>
    <property type="project" value="TreeGrafter"/>
</dbReference>
<dbReference type="InterPro" id="IPR004410">
    <property type="entry name" value="Malonyl_CoA-ACP_transAc_FabD"/>
</dbReference>
<dbReference type="NCBIfam" id="TIGR00128">
    <property type="entry name" value="fabD"/>
    <property type="match status" value="1"/>
</dbReference>
<dbReference type="Pfam" id="PF21607">
    <property type="entry name" value="FabD_helical_ins"/>
    <property type="match status" value="1"/>
</dbReference>
<dbReference type="Gene3D" id="3.30.70.250">
    <property type="entry name" value="Malonyl-CoA ACP transacylase, ACP-binding"/>
    <property type="match status" value="1"/>
</dbReference>
<evidence type="ECO:0000256" key="4">
    <source>
        <dbReference type="ARBA" id="ARBA00048462"/>
    </source>
</evidence>
<dbReference type="InterPro" id="IPR013785">
    <property type="entry name" value="Aldolase_TIM"/>
</dbReference>
<dbReference type="InterPro" id="IPR014043">
    <property type="entry name" value="Acyl_transferase_dom"/>
</dbReference>
<dbReference type="Proteomes" id="UP000265962">
    <property type="component" value="Unassembled WGS sequence"/>
</dbReference>
<evidence type="ECO:0000256" key="1">
    <source>
        <dbReference type="ARBA" id="ARBA00013258"/>
    </source>
</evidence>
<protein>
    <recommendedName>
        <fullName evidence="1">[acyl-carrier-protein] S-malonyltransferase</fullName>
        <ecNumber evidence="1">2.3.1.39</ecNumber>
    </recommendedName>
</protein>
<gene>
    <name evidence="7" type="ORF">PROPJV5_1522</name>
</gene>
<dbReference type="EC" id="2.3.1.39" evidence="1"/>
<dbReference type="InterPro" id="IPR050858">
    <property type="entry name" value="Mal-CoA-ACP_Trans/PKS_FabD"/>
</dbReference>
<feature type="region of interest" description="Disordered" evidence="5">
    <location>
        <begin position="274"/>
        <end position="300"/>
    </location>
</feature>
<dbReference type="InterPro" id="IPR014179">
    <property type="entry name" value="PfaD-like_TIM-barrel"/>
</dbReference>
<keyword evidence="2 7" id="KW-0808">Transferase</keyword>
<name>A0A375I461_9ACTN</name>
<organism evidence="7 8">
    <name type="scientific">Propionibacterium ruminifibrarum</name>
    <dbReference type="NCBI Taxonomy" id="1962131"/>
    <lineage>
        <taxon>Bacteria</taxon>
        <taxon>Bacillati</taxon>
        <taxon>Actinomycetota</taxon>
        <taxon>Actinomycetes</taxon>
        <taxon>Propionibacteriales</taxon>
        <taxon>Propionibacteriaceae</taxon>
        <taxon>Propionibacterium</taxon>
    </lineage>
</organism>
<reference evidence="8" key="1">
    <citation type="submission" date="2018-02" db="EMBL/GenBank/DDBJ databases">
        <authorList>
            <person name="Hornung B."/>
        </authorList>
    </citation>
    <scope>NUCLEOTIDE SEQUENCE [LARGE SCALE GENOMIC DNA]</scope>
</reference>
<dbReference type="EMBL" id="OMOH01000005">
    <property type="protein sequence ID" value="SPF68541.1"/>
    <property type="molecule type" value="Genomic_DNA"/>
</dbReference>
<dbReference type="SMART" id="SM00827">
    <property type="entry name" value="PKS_AT"/>
    <property type="match status" value="1"/>
</dbReference>
<dbReference type="GO" id="GO:0004314">
    <property type="term" value="F:[acyl-carrier-protein] S-malonyltransferase activity"/>
    <property type="evidence" value="ECO:0007669"/>
    <property type="project" value="UniProtKB-EC"/>
</dbReference>
<dbReference type="PANTHER" id="PTHR42681">
    <property type="entry name" value="MALONYL-COA-ACYL CARRIER PROTEIN TRANSACYLASE, MITOCHONDRIAL"/>
    <property type="match status" value="1"/>
</dbReference>
<dbReference type="SUPFAM" id="SSF51412">
    <property type="entry name" value="Inosine monophosphate dehydrogenase (IMPDH)"/>
    <property type="match status" value="1"/>
</dbReference>